<evidence type="ECO:0000256" key="2">
    <source>
        <dbReference type="ARBA" id="ARBA00022603"/>
    </source>
</evidence>
<reference evidence="7 8" key="1">
    <citation type="submission" date="2023-10" db="EMBL/GenBank/DDBJ databases">
        <title>Roseovarius strain S88 nov., isolated from a marine algae.</title>
        <authorList>
            <person name="Lee M.W."/>
            <person name="Lee J.K."/>
            <person name="Kim J.M."/>
            <person name="Choi D.G."/>
            <person name="Baek J.H."/>
            <person name="Bayburt H."/>
            <person name="Jung J.J."/>
            <person name="Han D.M."/>
            <person name="Jeon C.O."/>
        </authorList>
    </citation>
    <scope>NUCLEOTIDE SEQUENCE [LARGE SCALE GENOMIC DNA]</scope>
    <source>
        <strain evidence="7 8">S88</strain>
    </source>
</reference>
<name>A0ABZ2HGN4_9RHOB</name>
<dbReference type="InterPro" id="IPR041698">
    <property type="entry name" value="Methyltransf_25"/>
</dbReference>
<evidence type="ECO:0000313" key="7">
    <source>
        <dbReference type="EMBL" id="WWR46432.1"/>
    </source>
</evidence>
<dbReference type="Pfam" id="PF13649">
    <property type="entry name" value="Methyltransf_25"/>
    <property type="match status" value="1"/>
</dbReference>
<dbReference type="PANTHER" id="PTHR44307">
    <property type="entry name" value="PHOSPHOETHANOLAMINE METHYLTRANSFERASE"/>
    <property type="match status" value="1"/>
</dbReference>
<evidence type="ECO:0000256" key="5">
    <source>
        <dbReference type="ARBA" id="ARBA00047622"/>
    </source>
</evidence>
<dbReference type="Gene3D" id="3.40.50.150">
    <property type="entry name" value="Vaccinia Virus protein VP39"/>
    <property type="match status" value="1"/>
</dbReference>
<dbReference type="InterPro" id="IPR029063">
    <property type="entry name" value="SAM-dependent_MTases_sf"/>
</dbReference>
<dbReference type="RefSeq" id="WP_338549290.1">
    <property type="nucleotide sequence ID" value="NZ_CP146069.1"/>
</dbReference>
<comment type="pathway">
    <text evidence="1">Lipid metabolism.</text>
</comment>
<feature type="domain" description="Methyltransferase" evidence="6">
    <location>
        <begin position="51"/>
        <end position="147"/>
    </location>
</feature>
<gene>
    <name evidence="7" type="ORF">RZ517_16935</name>
</gene>
<comment type="pathway">
    <text evidence="4">Phospholipid metabolism.</text>
</comment>
<evidence type="ECO:0000256" key="4">
    <source>
        <dbReference type="ARBA" id="ARBA00025707"/>
    </source>
</evidence>
<dbReference type="PANTHER" id="PTHR44307:SF2">
    <property type="entry name" value="PHOSPHOETHANOLAMINE METHYLTRANSFERASE ISOFORM X1"/>
    <property type="match status" value="1"/>
</dbReference>
<keyword evidence="2 7" id="KW-0489">Methyltransferase</keyword>
<evidence type="ECO:0000256" key="1">
    <source>
        <dbReference type="ARBA" id="ARBA00005189"/>
    </source>
</evidence>
<dbReference type="GO" id="GO:0008168">
    <property type="term" value="F:methyltransferase activity"/>
    <property type="evidence" value="ECO:0007669"/>
    <property type="project" value="UniProtKB-KW"/>
</dbReference>
<dbReference type="CDD" id="cd02440">
    <property type="entry name" value="AdoMet_MTases"/>
    <property type="match status" value="1"/>
</dbReference>
<organism evidence="7 8">
    <name type="scientific">Roseovarius phycicola</name>
    <dbReference type="NCBI Taxonomy" id="3080976"/>
    <lineage>
        <taxon>Bacteria</taxon>
        <taxon>Pseudomonadati</taxon>
        <taxon>Pseudomonadota</taxon>
        <taxon>Alphaproteobacteria</taxon>
        <taxon>Rhodobacterales</taxon>
        <taxon>Roseobacteraceae</taxon>
        <taxon>Roseovarius</taxon>
    </lineage>
</organism>
<proteinExistence type="predicted"/>
<keyword evidence="8" id="KW-1185">Reference proteome</keyword>
<protein>
    <submittedName>
        <fullName evidence="7">Class I SAM-dependent methyltransferase</fullName>
        <ecNumber evidence="7">2.1.-.-</ecNumber>
    </submittedName>
</protein>
<evidence type="ECO:0000259" key="6">
    <source>
        <dbReference type="Pfam" id="PF13649"/>
    </source>
</evidence>
<sequence>MSKIANTDQAEYWSGPSGEKWVQKQDMFDALMTPVLEVLLARAGIKAGQKVLDIGCGTGASLLQLAGFVGPSGHVTGVDVSTPMLAMARARVETAELDNVTCIEADAQVYDFGSMAVDQIVSRFGVMFFEDPYAAFANIAKALAPGGKMTFITWAGLPENPWFRLPIEFAKARVGSPPPPDPRAPGPMAFSEQDYVTDILIQAGFRDVTAETVHPSLSPLGTLSDVADFAGREGPASRIVNDMGGSDDDVLAIVSDLENAMRDFDTSDGVRVPAKLNLFSGSAAD</sequence>
<dbReference type="Proteomes" id="UP001364156">
    <property type="component" value="Chromosome"/>
</dbReference>
<evidence type="ECO:0000313" key="8">
    <source>
        <dbReference type="Proteomes" id="UP001364156"/>
    </source>
</evidence>
<dbReference type="GO" id="GO:0032259">
    <property type="term" value="P:methylation"/>
    <property type="evidence" value="ECO:0007669"/>
    <property type="project" value="UniProtKB-KW"/>
</dbReference>
<keyword evidence="3 7" id="KW-0808">Transferase</keyword>
<dbReference type="SUPFAM" id="SSF53335">
    <property type="entry name" value="S-adenosyl-L-methionine-dependent methyltransferases"/>
    <property type="match status" value="1"/>
</dbReference>
<accession>A0ABZ2HGN4</accession>
<comment type="catalytic activity">
    <reaction evidence="5">
        <text>phosphoethanolamine + S-adenosyl-L-methionine = N-methylethanolamine phosphate + S-adenosyl-L-homocysteine + H(+)</text>
        <dbReference type="Rhea" id="RHEA:20365"/>
        <dbReference type="ChEBI" id="CHEBI:15378"/>
        <dbReference type="ChEBI" id="CHEBI:57781"/>
        <dbReference type="ChEBI" id="CHEBI:57856"/>
        <dbReference type="ChEBI" id="CHEBI:58190"/>
        <dbReference type="ChEBI" id="CHEBI:59789"/>
        <dbReference type="EC" id="2.1.1.103"/>
    </reaction>
    <physiologicalReaction direction="left-to-right" evidence="5">
        <dbReference type="Rhea" id="RHEA:20366"/>
    </physiologicalReaction>
</comment>
<evidence type="ECO:0000256" key="3">
    <source>
        <dbReference type="ARBA" id="ARBA00022679"/>
    </source>
</evidence>
<dbReference type="EMBL" id="CP146069">
    <property type="protein sequence ID" value="WWR46432.1"/>
    <property type="molecule type" value="Genomic_DNA"/>
</dbReference>
<dbReference type="EC" id="2.1.-.-" evidence="7"/>